<organism evidence="1 2">
    <name type="scientific">Actinomyces ruminis</name>
    <dbReference type="NCBI Taxonomy" id="1937003"/>
    <lineage>
        <taxon>Bacteria</taxon>
        <taxon>Bacillati</taxon>
        <taxon>Actinomycetota</taxon>
        <taxon>Actinomycetes</taxon>
        <taxon>Actinomycetales</taxon>
        <taxon>Actinomycetaceae</taxon>
        <taxon>Actinomyces</taxon>
    </lineage>
</organism>
<dbReference type="InterPro" id="IPR008928">
    <property type="entry name" value="6-hairpin_glycosidase_sf"/>
</dbReference>
<dbReference type="PANTHER" id="PTHR34987">
    <property type="entry name" value="C, PUTATIVE (AFU_ORTHOLOGUE AFUA_3G02880)-RELATED"/>
    <property type="match status" value="1"/>
</dbReference>
<proteinExistence type="predicted"/>
<protein>
    <submittedName>
        <fullName evidence="1">Uncharacterized protein</fullName>
    </submittedName>
</protein>
<comment type="caution">
    <text evidence="1">The sequence shown here is derived from an EMBL/GenBank/DDBJ whole genome shotgun (WGS) entry which is preliminary data.</text>
</comment>
<reference evidence="1 2" key="1">
    <citation type="submission" date="2017-10" db="EMBL/GenBank/DDBJ databases">
        <title>Draft genome sequence of cellulolytic Actinomyces sp CtC72 isolated from cattle rumen fluid.</title>
        <authorList>
            <person name="Joshi A.J."/>
            <person name="Vasudevan G."/>
            <person name="Lanjekar V.B."/>
            <person name="Hivarkar S."/>
            <person name="Engineer A."/>
            <person name="Pore S.D."/>
            <person name="Dhakephalkar P.K."/>
            <person name="Dagar S."/>
        </authorList>
    </citation>
    <scope>NUCLEOTIDE SEQUENCE [LARGE SCALE GENOMIC DNA]</scope>
    <source>
        <strain evidence="2">CtC72</strain>
    </source>
</reference>
<dbReference type="SUPFAM" id="SSF48208">
    <property type="entry name" value="Six-hairpin glycosidases"/>
    <property type="match status" value="1"/>
</dbReference>
<evidence type="ECO:0000313" key="2">
    <source>
        <dbReference type="Proteomes" id="UP000194577"/>
    </source>
</evidence>
<name>A0ABX4MB99_9ACTO</name>
<accession>A0ABX4MB99</accession>
<sequence length="239" mass="25814">MLTVGESAAEALAGLEFAECRTELVQEGTSRWVSANRLGLRYVRVSGVTASRVHVRASSRAFLRRGAFACSDEQLTRMWTVAATTLGTCMQTLIVDGIKRDRLPWMADNAAAIGPNAYAFGDPRITADGIAALFRPQNAFANGIADYTLWGIIALALDLEAFNDEALLTATASDLIEVLSSLLAMTDTGGLLHTVKDDLSFPESGPGAIFLDWGVEVDPLRTPTAFQALWYWALQSAIR</sequence>
<dbReference type="Proteomes" id="UP000194577">
    <property type="component" value="Unassembled WGS sequence"/>
</dbReference>
<dbReference type="Gene3D" id="1.50.10.10">
    <property type="match status" value="1"/>
</dbReference>
<dbReference type="PANTHER" id="PTHR34987:SF6">
    <property type="entry name" value="ALPHA-L-RHAMNOSIDASE SIX-HAIRPIN GLYCOSIDASE DOMAIN-CONTAINING PROTEIN"/>
    <property type="match status" value="1"/>
</dbReference>
<gene>
    <name evidence="1" type="ORF">BW737_007875</name>
</gene>
<keyword evidence="2" id="KW-1185">Reference proteome</keyword>
<evidence type="ECO:0000313" key="1">
    <source>
        <dbReference type="EMBL" id="PHP52753.1"/>
    </source>
</evidence>
<dbReference type="InterPro" id="IPR012341">
    <property type="entry name" value="6hp_glycosidase-like_sf"/>
</dbReference>
<dbReference type="EMBL" id="MTPX02000041">
    <property type="protein sequence ID" value="PHP52753.1"/>
    <property type="molecule type" value="Genomic_DNA"/>
</dbReference>